<protein>
    <recommendedName>
        <fullName evidence="3">Gliding motility protein SprA N-terminal domain-containing protein</fullName>
    </recommendedName>
</protein>
<evidence type="ECO:0000313" key="2">
    <source>
        <dbReference type="Proteomes" id="UP000658258"/>
    </source>
</evidence>
<comment type="caution">
    <text evidence="1">The sequence shown here is derived from an EMBL/GenBank/DDBJ whole genome shotgun (WGS) entry which is preliminary data.</text>
</comment>
<name>A0ABQ3I674_9BACT</name>
<evidence type="ECO:0000313" key="1">
    <source>
        <dbReference type="EMBL" id="GHE67921.1"/>
    </source>
</evidence>
<evidence type="ECO:0008006" key="3">
    <source>
        <dbReference type="Google" id="ProtNLM"/>
    </source>
</evidence>
<proteinExistence type="predicted"/>
<gene>
    <name evidence="1" type="ORF">GCM10011340_24430</name>
</gene>
<reference evidence="2" key="1">
    <citation type="journal article" date="2019" name="Int. J. Syst. Evol. Microbiol.">
        <title>The Global Catalogue of Microorganisms (GCM) 10K type strain sequencing project: providing services to taxonomists for standard genome sequencing and annotation.</title>
        <authorList>
            <consortium name="The Broad Institute Genomics Platform"/>
            <consortium name="The Broad Institute Genome Sequencing Center for Infectious Disease"/>
            <person name="Wu L."/>
            <person name="Ma J."/>
        </authorList>
    </citation>
    <scope>NUCLEOTIDE SEQUENCE [LARGE SCALE GENOMIC DNA]</scope>
    <source>
        <strain evidence="2">CGMCC 1.15111</strain>
    </source>
</reference>
<organism evidence="1 2">
    <name type="scientific">Roseivirga thermotolerans</name>
    <dbReference type="NCBI Taxonomy" id="1758176"/>
    <lineage>
        <taxon>Bacteria</taxon>
        <taxon>Pseudomonadati</taxon>
        <taxon>Bacteroidota</taxon>
        <taxon>Cytophagia</taxon>
        <taxon>Cytophagales</taxon>
        <taxon>Roseivirgaceae</taxon>
        <taxon>Roseivirga</taxon>
    </lineage>
</organism>
<keyword evidence="2" id="KW-1185">Reference proteome</keyword>
<accession>A0ABQ3I674</accession>
<dbReference type="EMBL" id="BNAG01000003">
    <property type="protein sequence ID" value="GHE67921.1"/>
    <property type="molecule type" value="Genomic_DNA"/>
</dbReference>
<sequence>MIVQRGIFGILFLLFTVAAWAQSPFERCRWIKTHKNPQVLDSLTVFPESIRIVAPDSLQQFSFNLSSNSISFENALHDSVRVCYTTLPFDLHSKRANKTLDIYDSTALFKDAILYKQALAIPKREEIVSTENIYKTGSISRGISFGNRQDVFVNSTLNLQMEGQLTNGVNLRAVITDRNVPFQPEGNTQQIQDFDNVFIELYSNDQWRLKGGDVVLQNGASHFLRYYKNVQGAQFSTRYDMKGGFKAQTTVAGSVAKGRFASVSIEPIEGVLGPYRVRGPNNERFVIILAGSEKVFIDGEQLTRGFDNDYIIDYNLGEITFTNRVLITKFTRIRVDYEFSDQNYSRSIIQASHYQQNEKLNFAFNYYSEKDNRNQPLLFDLSQEEKLILANAGDNLNQAVTSRVDSVAYNPDRILYRKTTGTDNLGNDYDIFQYSTNPDSAFFDVRFSEVGQGNGNYRLRNTTANGRVYDWIAPLNGQPQGNYEPVALLHAPNQKSMATLASGIKLNKTDAIEAEIAFSKNDVNLYSQRDSDDDDGLAYKLIHTSKDRKLNFLPNYVLNSSLSYEYNSESFTFIDRLRYIEFDRDWSYNPQEFSTSFTENIFQLNLNLSQNVSNALAYAMVRRKRGEAVDGFQHSLSLNKRLGPFQWKSSAYWMHNDQTVLRSEWNRLNLDFSYQSQWFIPGYRYRQDQNEVRQQATGEVVRTAMHFKEHTLYLKNADTLKTSYGIDYQTREDRLPVNGELVDNNQSYTWNAFFRTQFNPSNRLYLLFTYRELENLNAVASDKLDRTIMGRMDWAASFFKDMVQSDLNYNLANSRELRREFIFIQVPTGEGTHTWRDDNGDGVQDLNEFYLAVNPDEKNYVKIFVPTDTFEEAFNTIISYRLNINFPREWLSQTGLRKILARLSNSTAWGFNAKITEEELAKRLWPTSVADDQVLGYNENLRSTLFYNKTNSKFGADVGLAKLENKQLLANGFEQRLNEDLRYHMRWNVSKGLNIDVNYVDGIRLSRSNVLTQRNYRVEFTSINPSLTIQPSRNFRLTGSYNYKSKQNVLTEASAESAFLTEFGLNTRYSKAVKTSITASFKYIDIDFEGVETSPVGYELLEALRPGSNLTWNLNWQQRLSNGLQLLVRYDGRKSGDNQTVHLGRIQVTALF</sequence>
<dbReference type="Proteomes" id="UP000658258">
    <property type="component" value="Unassembled WGS sequence"/>
</dbReference>